<evidence type="ECO:0000313" key="5">
    <source>
        <dbReference type="Proteomes" id="UP000019374"/>
    </source>
</evidence>
<dbReference type="PROSITE" id="PS00061">
    <property type="entry name" value="ADH_SHORT"/>
    <property type="match status" value="1"/>
</dbReference>
<dbReference type="Proteomes" id="UP000019374">
    <property type="component" value="Unassembled WGS sequence"/>
</dbReference>
<dbReference type="InterPro" id="IPR036291">
    <property type="entry name" value="NAD(P)-bd_dom_sf"/>
</dbReference>
<dbReference type="SUPFAM" id="SSF51735">
    <property type="entry name" value="NAD(P)-binding Rossmann-fold domains"/>
    <property type="match status" value="1"/>
</dbReference>
<dbReference type="eggNOG" id="KOG1204">
    <property type="taxonomic scope" value="Eukaryota"/>
</dbReference>
<accession>T5AJ17</accession>
<dbReference type="PANTHER" id="PTHR43008:SF8">
    <property type="entry name" value="BENZIL REDUCTASE ((S)-BENZOIN FORMING) IRC24"/>
    <property type="match status" value="1"/>
</dbReference>
<gene>
    <name evidence="4" type="ORF">OCS_02552</name>
</gene>
<name>T5AJ17_OPHSC</name>
<dbReference type="InterPro" id="IPR002347">
    <property type="entry name" value="SDR_fam"/>
</dbReference>
<comment type="similarity">
    <text evidence="1">Belongs to the short-chain dehydrogenases/reductases (SDR) family.</text>
</comment>
<dbReference type="HOGENOM" id="CLU_010194_2_11_1"/>
<dbReference type="AlphaFoldDB" id="T5AJ17"/>
<organism evidence="4 5">
    <name type="scientific">Ophiocordyceps sinensis (strain Co18 / CGMCC 3.14243)</name>
    <name type="common">Yarsagumba caterpillar fungus</name>
    <name type="synonym">Hirsutella sinensis</name>
    <dbReference type="NCBI Taxonomy" id="911162"/>
    <lineage>
        <taxon>Eukaryota</taxon>
        <taxon>Fungi</taxon>
        <taxon>Dikarya</taxon>
        <taxon>Ascomycota</taxon>
        <taxon>Pezizomycotina</taxon>
        <taxon>Sordariomycetes</taxon>
        <taxon>Hypocreomycetidae</taxon>
        <taxon>Hypocreales</taxon>
        <taxon>Ophiocordycipitaceae</taxon>
        <taxon>Ophiocordyceps</taxon>
    </lineage>
</organism>
<protein>
    <submittedName>
        <fullName evidence="4">Short-chain dehydrogenase</fullName>
    </submittedName>
</protein>
<dbReference type="EMBL" id="KE652434">
    <property type="protein sequence ID" value="EQL01742.1"/>
    <property type="molecule type" value="Genomic_DNA"/>
</dbReference>
<proteinExistence type="inferred from homology"/>
<dbReference type="InterPro" id="IPR020904">
    <property type="entry name" value="Sc_DH/Rdtase_CS"/>
</dbReference>
<dbReference type="GO" id="GO:0016616">
    <property type="term" value="F:oxidoreductase activity, acting on the CH-OH group of donors, NAD or NADP as acceptor"/>
    <property type="evidence" value="ECO:0007669"/>
    <property type="project" value="UniProtKB-ARBA"/>
</dbReference>
<reference evidence="4 5" key="1">
    <citation type="journal article" date="2013" name="Chin. Sci. Bull.">
        <title>Genome survey uncovers the secrets of sex and lifestyle in caterpillar fungus.</title>
        <authorList>
            <person name="Hu X."/>
            <person name="Zhang Y."/>
            <person name="Xiao G."/>
            <person name="Zheng P."/>
            <person name="Xia Y."/>
            <person name="Zhang X."/>
            <person name="St Leger R.J."/>
            <person name="Liu X."/>
            <person name="Wang C."/>
        </authorList>
    </citation>
    <scope>NUCLEOTIDE SEQUENCE [LARGE SCALE GENOMIC DNA]</scope>
    <source>
        <strain evidence="5">Co18 / CGMCC 3.14243</strain>
        <tissue evidence="4">Fruit-body</tissue>
    </source>
</reference>
<dbReference type="Pfam" id="PF00106">
    <property type="entry name" value="adh_short"/>
    <property type="match status" value="1"/>
</dbReference>
<dbReference type="Gene3D" id="3.40.50.720">
    <property type="entry name" value="NAD(P)-binding Rossmann-like Domain"/>
    <property type="match status" value="1"/>
</dbReference>
<evidence type="ECO:0000256" key="2">
    <source>
        <dbReference type="ARBA" id="ARBA00022857"/>
    </source>
</evidence>
<evidence type="ECO:0000313" key="4">
    <source>
        <dbReference type="EMBL" id="EQL01742.1"/>
    </source>
</evidence>
<dbReference type="PRINTS" id="PR00081">
    <property type="entry name" value="GDHRDH"/>
</dbReference>
<evidence type="ECO:0000256" key="3">
    <source>
        <dbReference type="ARBA" id="ARBA00023002"/>
    </source>
</evidence>
<keyword evidence="2" id="KW-0521">NADP</keyword>
<dbReference type="GO" id="GO:0050664">
    <property type="term" value="F:oxidoreductase activity, acting on NAD(P)H, oxygen as acceptor"/>
    <property type="evidence" value="ECO:0007669"/>
    <property type="project" value="TreeGrafter"/>
</dbReference>
<sequence>MAKVFIVTGASKGIGVAVTRHLLQQSHKVVLAARSREPLEAIKRLHPGQVEYLAGDMTSSCMAADLASLAVKSFGRLDGIVLSHGLLDPCKIDASSLDGWKHVYDPLGHGTAPPRSPRRGPLTLTAAQAKAGIAELRKSKGCVVWVSSGAANKPYTAWATYGSSKAAVNSISTHLAVEEPDITSVTIVPGRVDTDMQSVLRASGKDVMDKAQYDSFVDAFQQGRLLKPEQPGHVIAKFVAQPRKDLSGNCLNWNSAELAEYQG</sequence>
<dbReference type="OrthoDB" id="153074at2759"/>
<dbReference type="PANTHER" id="PTHR43008">
    <property type="entry name" value="BENZIL REDUCTASE"/>
    <property type="match status" value="1"/>
</dbReference>
<evidence type="ECO:0000256" key="1">
    <source>
        <dbReference type="ARBA" id="ARBA00006484"/>
    </source>
</evidence>
<keyword evidence="3" id="KW-0560">Oxidoreductase</keyword>